<dbReference type="CDD" id="cd16262">
    <property type="entry name" value="EFG_III"/>
    <property type="match status" value="1"/>
</dbReference>
<dbReference type="FunFam" id="3.40.50.300:FF:001994">
    <property type="entry name" value="Translation elongation factor G"/>
    <property type="match status" value="1"/>
</dbReference>
<organism evidence="6 7">
    <name type="scientific">Candidatus Saccharicenans subterraneus</name>
    <dbReference type="NCBI Taxonomy" id="2508984"/>
    <lineage>
        <taxon>Bacteria</taxon>
        <taxon>Candidatus Aminicenantota</taxon>
        <taxon>Candidatus Aminicenantia</taxon>
        <taxon>Candidatus Aminicenantales</taxon>
        <taxon>Candidatus Saccharicenantaceae</taxon>
        <taxon>Candidatus Saccharicenans</taxon>
    </lineage>
</organism>
<dbReference type="GO" id="GO:0032790">
    <property type="term" value="P:ribosome disassembly"/>
    <property type="evidence" value="ECO:0007669"/>
    <property type="project" value="TreeGrafter"/>
</dbReference>
<protein>
    <recommendedName>
        <fullName evidence="4">Elongation factor G</fullName>
    </recommendedName>
</protein>
<gene>
    <name evidence="6" type="ORF">OP8BY_0481</name>
</gene>
<dbReference type="InterPro" id="IPR027417">
    <property type="entry name" value="P-loop_NTPase"/>
</dbReference>
<name>A0A3E2BL33_9BACT</name>
<dbReference type="NCBIfam" id="TIGR00231">
    <property type="entry name" value="small_GTP"/>
    <property type="match status" value="1"/>
</dbReference>
<dbReference type="PROSITE" id="PS51722">
    <property type="entry name" value="G_TR_2"/>
    <property type="match status" value="1"/>
</dbReference>
<evidence type="ECO:0000313" key="6">
    <source>
        <dbReference type="EMBL" id="RFT15372.1"/>
    </source>
</evidence>
<evidence type="ECO:0000256" key="1">
    <source>
        <dbReference type="ARBA" id="ARBA00005870"/>
    </source>
</evidence>
<keyword evidence="2" id="KW-0547">Nucleotide-binding</keyword>
<dbReference type="PANTHER" id="PTHR43261:SF6">
    <property type="entry name" value="ELONGATION FACTOR G-LIKE PROTEIN"/>
    <property type="match status" value="1"/>
</dbReference>
<dbReference type="CDD" id="cd03713">
    <property type="entry name" value="EFG_mtEFG_C"/>
    <property type="match status" value="1"/>
</dbReference>
<dbReference type="InterPro" id="IPR000795">
    <property type="entry name" value="T_Tr_GTP-bd_dom"/>
</dbReference>
<dbReference type="InterPro" id="IPR005225">
    <property type="entry name" value="Small_GTP-bd"/>
</dbReference>
<dbReference type="NCBIfam" id="NF009381">
    <property type="entry name" value="PRK12740.1-5"/>
    <property type="match status" value="1"/>
</dbReference>
<dbReference type="PRINTS" id="PR00315">
    <property type="entry name" value="ELONGATNFCT"/>
</dbReference>
<dbReference type="NCBIfam" id="TIGR00484">
    <property type="entry name" value="EF-G"/>
    <property type="match status" value="1"/>
</dbReference>
<dbReference type="InterPro" id="IPR041095">
    <property type="entry name" value="EFG_II"/>
</dbReference>
<dbReference type="InterPro" id="IPR009000">
    <property type="entry name" value="Transl_B-barrel_sf"/>
</dbReference>
<dbReference type="Gene3D" id="3.30.230.10">
    <property type="match status" value="1"/>
</dbReference>
<dbReference type="NCBIfam" id="NF009379">
    <property type="entry name" value="PRK12740.1-3"/>
    <property type="match status" value="1"/>
</dbReference>
<dbReference type="InterPro" id="IPR047872">
    <property type="entry name" value="EFG_IV"/>
</dbReference>
<evidence type="ECO:0000259" key="5">
    <source>
        <dbReference type="PROSITE" id="PS51722"/>
    </source>
</evidence>
<dbReference type="SMART" id="SM00838">
    <property type="entry name" value="EFG_C"/>
    <property type="match status" value="1"/>
</dbReference>
<dbReference type="PANTHER" id="PTHR43261">
    <property type="entry name" value="TRANSLATION ELONGATION FACTOR G-RELATED"/>
    <property type="match status" value="1"/>
</dbReference>
<dbReference type="AlphaFoldDB" id="A0A3E2BL33"/>
<dbReference type="Gene3D" id="3.40.50.300">
    <property type="entry name" value="P-loop containing nucleotide triphosphate hydrolases"/>
    <property type="match status" value="1"/>
</dbReference>
<evidence type="ECO:0000256" key="3">
    <source>
        <dbReference type="ARBA" id="ARBA00023134"/>
    </source>
</evidence>
<dbReference type="CDD" id="cd04170">
    <property type="entry name" value="EF-G_bact"/>
    <property type="match status" value="1"/>
</dbReference>
<dbReference type="Pfam" id="PF00009">
    <property type="entry name" value="GTP_EFTU"/>
    <property type="match status" value="1"/>
</dbReference>
<dbReference type="InterPro" id="IPR009022">
    <property type="entry name" value="EFG_III"/>
</dbReference>
<dbReference type="Proteomes" id="UP000257323">
    <property type="component" value="Unassembled WGS sequence"/>
</dbReference>
<dbReference type="FunFam" id="3.30.230.10:FF:000003">
    <property type="entry name" value="Elongation factor G"/>
    <property type="match status" value="1"/>
</dbReference>
<dbReference type="InterPro" id="IPR014721">
    <property type="entry name" value="Ribsml_uS5_D2-typ_fold_subgr"/>
</dbReference>
<dbReference type="Gene3D" id="3.30.70.240">
    <property type="match status" value="1"/>
</dbReference>
<dbReference type="Gene3D" id="2.40.30.10">
    <property type="entry name" value="Translation factors"/>
    <property type="match status" value="1"/>
</dbReference>
<dbReference type="SUPFAM" id="SSF54980">
    <property type="entry name" value="EF-G C-terminal domain-like"/>
    <property type="match status" value="2"/>
</dbReference>
<dbReference type="Pfam" id="PF00679">
    <property type="entry name" value="EFG_C"/>
    <property type="match status" value="1"/>
</dbReference>
<sequence>MADYSPDKLRNIAFIGHGSSGKTSLTAAVLFDGGVTTRLTKVDKGNTVTDYDPEEIERKISINSAPCFVEWKGNKINIIDTPGYSSFLWDTRASLRAVDSALVLVCGVAGVEVGTEKVWEMLEELQLPRMLVVNKLDRENSSFKRTVEEIQQFFGRQAIPVQIPVGEEKDFSGVVDLIKKKAYLYEKDESGKFQEAEIPASLKEEVEKRYTQLVEIVAESDEKLMEKYFEQGELAAEELLQGLKKSILSHQIFPIFAASALTNIGVQQVLDGILDFMPSPVERGSVKARIKGQEQALPLNVDGPFAALVFKTISDPYTGRISLLRVFSGRVSGDAVVSNTTKDTEEKLGGIFFLQGKEQVPAGQVKAGDIVATAKLKATLTGDTLCAKGAEIEFEPIKFPEPSISFAIEPKTRADEDKISQATHRVTEEDPTVRIERDPETNQLLISGNGELHVRIITDKLKKRYNVDVDLKPPKIPYRETIKGRSDVQGKYKKQTGGRGQYGDCKIKMEPLPRGKDFEFEDKIFGGAIPKNFIPSIEKGIQEARKKGVLAGYPVVDFKVILYDGSYHEVDSSDIAFKIAASMAFKKGMKEAKPTLLEPVMNVEIYTPEAYMGDIMGALNGRRGKVQGMEQKGNMRILKAQVPMAEMLDFEPTLTSITGGRGSFIMEFSHYEEVPAQIQQKIIAEAIKEGRVKPEEE</sequence>
<evidence type="ECO:0000256" key="4">
    <source>
        <dbReference type="NCBIfam" id="TIGR00484"/>
    </source>
</evidence>
<dbReference type="Pfam" id="PF03764">
    <property type="entry name" value="EFG_IV"/>
    <property type="match status" value="1"/>
</dbReference>
<dbReference type="Pfam" id="PF22042">
    <property type="entry name" value="EF-G_D2"/>
    <property type="match status" value="1"/>
</dbReference>
<dbReference type="SMART" id="SM00889">
    <property type="entry name" value="EFG_IV"/>
    <property type="match status" value="1"/>
</dbReference>
<dbReference type="FunFam" id="3.30.70.240:FF:000001">
    <property type="entry name" value="Elongation factor G"/>
    <property type="match status" value="1"/>
</dbReference>
<dbReference type="CDD" id="cd01434">
    <property type="entry name" value="EFG_mtEFG1_IV"/>
    <property type="match status" value="1"/>
</dbReference>
<dbReference type="InterPro" id="IPR004540">
    <property type="entry name" value="Transl_elong_EFG/EF2"/>
</dbReference>
<comment type="similarity">
    <text evidence="1">Belongs to the TRAFAC class translation factor GTPase superfamily. Classic translation factor GTPase family. EF-G/EF-2 subfamily.</text>
</comment>
<dbReference type="NCBIfam" id="NF009891">
    <property type="entry name" value="PRK13351.1-1"/>
    <property type="match status" value="1"/>
</dbReference>
<comment type="caution">
    <text evidence="6">The sequence shown here is derived from an EMBL/GenBank/DDBJ whole genome shotgun (WGS) entry which is preliminary data.</text>
</comment>
<evidence type="ECO:0000256" key="2">
    <source>
        <dbReference type="ARBA" id="ARBA00022741"/>
    </source>
</evidence>
<keyword evidence="6" id="KW-0251">Elongation factor</keyword>
<evidence type="ECO:0000313" key="7">
    <source>
        <dbReference type="Proteomes" id="UP000257323"/>
    </source>
</evidence>
<dbReference type="InterPro" id="IPR020568">
    <property type="entry name" value="Ribosomal_Su5_D2-typ_SF"/>
</dbReference>
<dbReference type="SUPFAM" id="SSF52540">
    <property type="entry name" value="P-loop containing nucleoside triphosphate hydrolases"/>
    <property type="match status" value="1"/>
</dbReference>
<reference evidence="6 7" key="1">
    <citation type="submission" date="2018-08" db="EMBL/GenBank/DDBJ databases">
        <title>Genome analysis of the thermophilic bacterium of the candidate phylum Aminicenantes from deep subsurface aquifer revealed its physiology and ecological role.</title>
        <authorList>
            <person name="Kadnikov V.V."/>
            <person name="Mardanov A.V."/>
            <person name="Beletsky A.V."/>
            <person name="Karnachuk O.V."/>
            <person name="Ravin N.V."/>
        </authorList>
    </citation>
    <scope>NUCLEOTIDE SEQUENCE [LARGE SCALE GENOMIC DNA]</scope>
    <source>
        <strain evidence="6">BY38</strain>
    </source>
</reference>
<dbReference type="EMBL" id="QUAH01000010">
    <property type="protein sequence ID" value="RFT15372.1"/>
    <property type="molecule type" value="Genomic_DNA"/>
</dbReference>
<dbReference type="InterPro" id="IPR053905">
    <property type="entry name" value="EF-G-like_DII"/>
</dbReference>
<keyword evidence="6" id="KW-0648">Protein biosynthesis</keyword>
<dbReference type="InterPro" id="IPR035647">
    <property type="entry name" value="EFG_III/V"/>
</dbReference>
<dbReference type="InterPro" id="IPR035649">
    <property type="entry name" value="EFG_V"/>
</dbReference>
<proteinExistence type="inferred from homology"/>
<dbReference type="SUPFAM" id="SSF54211">
    <property type="entry name" value="Ribosomal protein S5 domain 2-like"/>
    <property type="match status" value="1"/>
</dbReference>
<dbReference type="Pfam" id="PF14492">
    <property type="entry name" value="EFG_III"/>
    <property type="match status" value="1"/>
</dbReference>
<feature type="domain" description="Tr-type G" evidence="5">
    <location>
        <begin position="7"/>
        <end position="281"/>
    </location>
</feature>
<dbReference type="Gene3D" id="3.30.70.870">
    <property type="entry name" value="Elongation Factor G (Translational Gtpase), domain 3"/>
    <property type="match status" value="1"/>
</dbReference>
<dbReference type="InterPro" id="IPR000640">
    <property type="entry name" value="EFG_V-like"/>
</dbReference>
<accession>A0A3E2BL33</accession>
<dbReference type="CDD" id="cd04088">
    <property type="entry name" value="EFG_mtEFG_II"/>
    <property type="match status" value="1"/>
</dbReference>
<dbReference type="InterPro" id="IPR005517">
    <property type="entry name" value="Transl_elong_EFG/EF2_IV"/>
</dbReference>
<dbReference type="SUPFAM" id="SSF50447">
    <property type="entry name" value="Translation proteins"/>
    <property type="match status" value="1"/>
</dbReference>
<dbReference type="GO" id="GO:0003924">
    <property type="term" value="F:GTPase activity"/>
    <property type="evidence" value="ECO:0007669"/>
    <property type="project" value="InterPro"/>
</dbReference>
<dbReference type="GO" id="GO:0005525">
    <property type="term" value="F:GTP binding"/>
    <property type="evidence" value="ECO:0007669"/>
    <property type="project" value="UniProtKB-UniRule"/>
</dbReference>
<keyword evidence="3" id="KW-0342">GTP-binding</keyword>
<dbReference type="GO" id="GO:0003746">
    <property type="term" value="F:translation elongation factor activity"/>
    <property type="evidence" value="ECO:0007669"/>
    <property type="project" value="UniProtKB-UniRule"/>
</dbReference>